<dbReference type="InterPro" id="IPR036643">
    <property type="entry name" value="RNApol_insert_sf"/>
</dbReference>
<dbReference type="SMART" id="SM00662">
    <property type="entry name" value="RPOLD"/>
    <property type="match status" value="1"/>
</dbReference>
<feature type="domain" description="DNA-directed RNA polymerase RpoA/D/Rpb3-type" evidence="3">
    <location>
        <begin position="45"/>
        <end position="322"/>
    </location>
</feature>
<dbReference type="GO" id="GO:0005736">
    <property type="term" value="C:RNA polymerase I complex"/>
    <property type="evidence" value="ECO:0007669"/>
    <property type="project" value="TreeGrafter"/>
</dbReference>
<evidence type="ECO:0000256" key="2">
    <source>
        <dbReference type="ARBA" id="ARBA00023163"/>
    </source>
</evidence>
<dbReference type="AlphaFoldDB" id="A0A060D796"/>
<evidence type="ECO:0000313" key="5">
    <source>
        <dbReference type="Proteomes" id="UP000243670"/>
    </source>
</evidence>
<dbReference type="InterPro" id="IPR036603">
    <property type="entry name" value="RBP11-like"/>
</dbReference>
<sequence>MIIFSMIHKIYKNENIQSEIFYKTWDINHFIEGFQIKIINKTKICIQLEIIGIDASIVNSLRRIIISESSSLAFENVYIFNNSSILNDNILAQRLGLIPIKSDPRNMKFKKANSLGNQHNTVIYNLKTTNLSPDNYFCKRIYSHKLNICKSGSLIPFQSKTYYTNIQRNFTKIAHLDILITKLKPKQKIFFELHAIKGYGYTHNKFSPIIASWFSYYSSIFFIKNLNYLKKEVFIFKKKLFLKKNFNIPKIQKFFSLSFHNNYFINLMKISNIFKISQKNSNIKRKHHFIYNIETVGTTRPGYLFLESVFILYKKVHRLLLHV</sequence>
<gene>
    <name evidence="4" type="primary">rpa5</name>
    <name evidence="4" type="ORF">M951_chr2131</name>
</gene>
<dbReference type="GO" id="GO:0003899">
    <property type="term" value="F:DNA-directed RNA polymerase activity"/>
    <property type="evidence" value="ECO:0007669"/>
    <property type="project" value="InterPro"/>
</dbReference>
<dbReference type="PANTHER" id="PTHR11800:SF13">
    <property type="entry name" value="DNA-DIRECTED RNA POLYMERASES I AND III SUBUNIT RPAC1"/>
    <property type="match status" value="1"/>
</dbReference>
<dbReference type="Pfam" id="PF01193">
    <property type="entry name" value="RNA_pol_L"/>
    <property type="match status" value="1"/>
</dbReference>
<dbReference type="InterPro" id="IPR050518">
    <property type="entry name" value="Rpo3/RPB3_RNA_Pol_subunit"/>
</dbReference>
<evidence type="ECO:0000259" key="3">
    <source>
        <dbReference type="SMART" id="SM00662"/>
    </source>
</evidence>
<reference evidence="4 5" key="1">
    <citation type="journal article" date="2014" name="BMC Genomics">
        <title>Nucleomorph and plastid genome sequences of the chlorarachniophyte Lotharella oceanica: convergent reductive evolution and frequent recombination in nucleomorph-bearing algae.</title>
        <authorList>
            <person name="Tanifuji G."/>
            <person name="Onodera N.T."/>
            <person name="Brown M.W."/>
            <person name="Curtis B.A."/>
            <person name="Roger A.J."/>
            <person name="Ka-Shu Wong G."/>
            <person name="Melkonian M."/>
            <person name="Archibald J.M."/>
        </authorList>
    </citation>
    <scope>NUCLEOTIDE SEQUENCE [LARGE SCALE GENOMIC DNA]</scope>
    <source>
        <strain evidence="4 5">CCMP622</strain>
    </source>
</reference>
<dbReference type="GO" id="GO:0046983">
    <property type="term" value="F:protein dimerization activity"/>
    <property type="evidence" value="ECO:0007669"/>
    <property type="project" value="InterPro"/>
</dbReference>
<keyword evidence="4" id="KW-0542">Nucleomorph</keyword>
<organism evidence="4 5">
    <name type="scientific">Lotharella oceanica</name>
    <dbReference type="NCBI Taxonomy" id="641309"/>
    <lineage>
        <taxon>Eukaryota</taxon>
        <taxon>Sar</taxon>
        <taxon>Rhizaria</taxon>
        <taxon>Cercozoa</taxon>
        <taxon>Chlorarachniophyceae</taxon>
        <taxon>Lotharella</taxon>
    </lineage>
</organism>
<dbReference type="Gene3D" id="2.170.120.12">
    <property type="entry name" value="DNA-directed RNA polymerase, insert domain"/>
    <property type="match status" value="1"/>
</dbReference>
<keyword evidence="2" id="KW-0804">Transcription</keyword>
<evidence type="ECO:0000313" key="4">
    <source>
        <dbReference type="EMBL" id="AIB09826.1"/>
    </source>
</evidence>
<protein>
    <submittedName>
        <fullName evidence="4">DNA-directed RNA polymerase 40k chain</fullName>
    </submittedName>
</protein>
<keyword evidence="1 4" id="KW-0240">DNA-directed RNA polymerase</keyword>
<dbReference type="SUPFAM" id="SSF55257">
    <property type="entry name" value="RBP11-like subunits of RNA polymerase"/>
    <property type="match status" value="1"/>
</dbReference>
<dbReference type="EMBL" id="CP006628">
    <property type="protein sequence ID" value="AIB09826.1"/>
    <property type="molecule type" value="Genomic_DNA"/>
</dbReference>
<dbReference type="InterPro" id="IPR011263">
    <property type="entry name" value="DNA-dir_RNA_pol_RpoA/D/Rpb3"/>
</dbReference>
<dbReference type="Proteomes" id="UP000243670">
    <property type="component" value="Nucleomorph 2"/>
</dbReference>
<proteinExistence type="predicted"/>
<name>A0A060D796_9EUKA</name>
<accession>A0A060D796</accession>
<dbReference type="PANTHER" id="PTHR11800">
    <property type="entry name" value="DNA-DIRECTED RNA POLYMERASE"/>
    <property type="match status" value="1"/>
</dbReference>
<dbReference type="GO" id="GO:0006351">
    <property type="term" value="P:DNA-templated transcription"/>
    <property type="evidence" value="ECO:0007669"/>
    <property type="project" value="InterPro"/>
</dbReference>
<evidence type="ECO:0000256" key="1">
    <source>
        <dbReference type="ARBA" id="ARBA00022478"/>
    </source>
</evidence>
<geneLocation type="nucleomorph" evidence="4"/>
<dbReference type="GO" id="GO:0005666">
    <property type="term" value="C:RNA polymerase III complex"/>
    <property type="evidence" value="ECO:0007669"/>
    <property type="project" value="TreeGrafter"/>
</dbReference>
<dbReference type="Gene3D" id="3.30.1360.10">
    <property type="entry name" value="RNA polymerase, RBP11-like subunit"/>
    <property type="match status" value="1"/>
</dbReference>
<dbReference type="SUPFAM" id="SSF56553">
    <property type="entry name" value="Insert subdomain of RNA polymerase alpha subunit"/>
    <property type="match status" value="1"/>
</dbReference>